<comment type="similarity">
    <text evidence="1 6">Belongs to the peptidase S10 family.</text>
</comment>
<dbReference type="GO" id="GO:0004185">
    <property type="term" value="F:serine-type carboxypeptidase activity"/>
    <property type="evidence" value="ECO:0007669"/>
    <property type="project" value="UniProtKB-UniRule"/>
</dbReference>
<dbReference type="PROSITE" id="PS00131">
    <property type="entry name" value="CARBOXYPEPT_SER_SER"/>
    <property type="match status" value="1"/>
</dbReference>
<name>A0A1J8QM86_9AGAM</name>
<keyword evidence="8" id="KW-1185">Reference proteome</keyword>
<dbReference type="InterPro" id="IPR001563">
    <property type="entry name" value="Peptidase_S10"/>
</dbReference>
<keyword evidence="4 6" id="KW-0378">Hydrolase</keyword>
<dbReference type="Proteomes" id="UP000183567">
    <property type="component" value="Unassembled WGS sequence"/>
</dbReference>
<dbReference type="InterPro" id="IPR029058">
    <property type="entry name" value="AB_hydrolase_fold"/>
</dbReference>
<feature type="signal peptide" evidence="6">
    <location>
        <begin position="1"/>
        <end position="19"/>
    </location>
</feature>
<evidence type="ECO:0000256" key="2">
    <source>
        <dbReference type="ARBA" id="ARBA00022645"/>
    </source>
</evidence>
<evidence type="ECO:0000256" key="5">
    <source>
        <dbReference type="ARBA" id="ARBA00023180"/>
    </source>
</evidence>
<gene>
    <name evidence="7" type="ORF">AZE42_09759</name>
</gene>
<dbReference type="SUPFAM" id="SSF53474">
    <property type="entry name" value="alpha/beta-Hydrolases"/>
    <property type="match status" value="1"/>
</dbReference>
<dbReference type="EC" id="3.4.16.-" evidence="6"/>
<keyword evidence="5" id="KW-0325">Glycoprotein</keyword>
<keyword evidence="6" id="KW-0732">Signal</keyword>
<dbReference type="PANTHER" id="PTHR11802:SF479">
    <property type="entry name" value="CARBOXYPEPTIDASE"/>
    <property type="match status" value="1"/>
</dbReference>
<feature type="chain" id="PRO_5011812243" description="Carboxypeptidase" evidence="6">
    <location>
        <begin position="20"/>
        <end position="401"/>
    </location>
</feature>
<protein>
    <recommendedName>
        <fullName evidence="6">Carboxypeptidase</fullName>
        <ecNumber evidence="6">3.4.16.-</ecNumber>
    </recommendedName>
</protein>
<keyword evidence="3 6" id="KW-0645">Protease</keyword>
<dbReference type="GO" id="GO:0006508">
    <property type="term" value="P:proteolysis"/>
    <property type="evidence" value="ECO:0007669"/>
    <property type="project" value="UniProtKB-KW"/>
</dbReference>
<dbReference type="PRINTS" id="PR00724">
    <property type="entry name" value="CRBOXYPTASEC"/>
</dbReference>
<dbReference type="EMBL" id="LVVM01003632">
    <property type="protein sequence ID" value="OJA14520.1"/>
    <property type="molecule type" value="Genomic_DNA"/>
</dbReference>
<dbReference type="STRING" id="180088.A0A1J8QM86"/>
<evidence type="ECO:0000256" key="3">
    <source>
        <dbReference type="ARBA" id="ARBA00022670"/>
    </source>
</evidence>
<dbReference type="Gene3D" id="3.40.50.1820">
    <property type="entry name" value="alpha/beta hydrolase"/>
    <property type="match status" value="1"/>
</dbReference>
<reference evidence="7 8" key="1">
    <citation type="submission" date="2016-03" db="EMBL/GenBank/DDBJ databases">
        <title>Comparative genomics of the ectomycorrhizal sister species Rhizopogon vinicolor and Rhizopogon vesiculosus (Basidiomycota: Boletales) reveals a divergence of the mating type B locus.</title>
        <authorList>
            <person name="Mujic A.B."/>
            <person name="Kuo A."/>
            <person name="Tritt A."/>
            <person name="Lipzen A."/>
            <person name="Chen C."/>
            <person name="Johnson J."/>
            <person name="Sharma A."/>
            <person name="Barry K."/>
            <person name="Grigoriev I.V."/>
            <person name="Spatafora J.W."/>
        </authorList>
    </citation>
    <scope>NUCLEOTIDE SEQUENCE [LARGE SCALE GENOMIC DNA]</scope>
    <source>
        <strain evidence="7 8">AM-OR11-056</strain>
    </source>
</reference>
<proteinExistence type="inferred from homology"/>
<evidence type="ECO:0000313" key="7">
    <source>
        <dbReference type="EMBL" id="OJA14520.1"/>
    </source>
</evidence>
<keyword evidence="2 6" id="KW-0121">Carboxypeptidase</keyword>
<dbReference type="OrthoDB" id="443318at2759"/>
<dbReference type="AlphaFoldDB" id="A0A1J8QM86"/>
<evidence type="ECO:0000256" key="1">
    <source>
        <dbReference type="ARBA" id="ARBA00009431"/>
    </source>
</evidence>
<sequence length="401" mass="44176">MRPLTIFTALLVIAAAASARLMTKHEIRERQLEAAKRWQTSGRLAVRAAAGYAKPSGVKNITFTNPKAAGPEGSLDDLIFWTSGGPGCSSLKALLQENGPLSWSWGQAKPTVNEQSWMNLSSVLWVEQPVGTGFSQGTPNIQNEDDLAVQLIGFMQQFLDVFAELKGKKLYLTGESYAGAFVPYIANYIYENPTLLDLSLQGIWIGDLQAQIPAVDFVKKYAGLFSFNQTYMNYLEKTAAQCNYTGYVDKYVTYPPTGLLPLPGDSVDPSGSCDVWNDIYNNALIINPAFNIYHIWDTYPVLWDVLGDLGSSVQSPVYFDRKEVKEAIHAPVDTEWTECSNVHVFPNGDGSLPSAFTVLPNVIEKSKRTVIAHGLADFILIAEGARIVIQNMTLFADRKKG</sequence>
<organism evidence="7 8">
    <name type="scientific">Rhizopogon vesiculosus</name>
    <dbReference type="NCBI Taxonomy" id="180088"/>
    <lineage>
        <taxon>Eukaryota</taxon>
        <taxon>Fungi</taxon>
        <taxon>Dikarya</taxon>
        <taxon>Basidiomycota</taxon>
        <taxon>Agaricomycotina</taxon>
        <taxon>Agaricomycetes</taxon>
        <taxon>Agaricomycetidae</taxon>
        <taxon>Boletales</taxon>
        <taxon>Suillineae</taxon>
        <taxon>Rhizopogonaceae</taxon>
        <taxon>Rhizopogon</taxon>
    </lineage>
</organism>
<dbReference type="InterPro" id="IPR018202">
    <property type="entry name" value="Ser_caboxypep_ser_AS"/>
</dbReference>
<evidence type="ECO:0000256" key="4">
    <source>
        <dbReference type="ARBA" id="ARBA00022801"/>
    </source>
</evidence>
<comment type="caution">
    <text evidence="7">The sequence shown here is derived from an EMBL/GenBank/DDBJ whole genome shotgun (WGS) entry which is preliminary data.</text>
</comment>
<evidence type="ECO:0000256" key="6">
    <source>
        <dbReference type="RuleBase" id="RU361156"/>
    </source>
</evidence>
<dbReference type="Pfam" id="PF00450">
    <property type="entry name" value="Peptidase_S10"/>
    <property type="match status" value="1"/>
</dbReference>
<accession>A0A1J8QM86</accession>
<evidence type="ECO:0000313" key="8">
    <source>
        <dbReference type="Proteomes" id="UP000183567"/>
    </source>
</evidence>
<dbReference type="PANTHER" id="PTHR11802">
    <property type="entry name" value="SERINE PROTEASE FAMILY S10 SERINE CARBOXYPEPTIDASE"/>
    <property type="match status" value="1"/>
</dbReference>